<accession>A0A0T5ZXW1</accession>
<keyword evidence="1" id="KW-0812">Transmembrane</keyword>
<feature type="transmembrane region" description="Helical" evidence="1">
    <location>
        <begin position="29"/>
        <end position="52"/>
    </location>
</feature>
<evidence type="ECO:0000259" key="2">
    <source>
        <dbReference type="SMART" id="SM00014"/>
    </source>
</evidence>
<comment type="caution">
    <text evidence="3">The sequence shown here is derived from an EMBL/GenBank/DDBJ whole genome shotgun (WGS) entry which is preliminary data.</text>
</comment>
<dbReference type="GO" id="GO:0042392">
    <property type="term" value="F:sphingosine-1-phosphate phosphatase activity"/>
    <property type="evidence" value="ECO:0007669"/>
    <property type="project" value="TreeGrafter"/>
</dbReference>
<reference evidence="3 4" key="1">
    <citation type="submission" date="2015-05" db="EMBL/GenBank/DDBJ databases">
        <title>Critical biogeochemical functions in the subsurface are associated with bacteria from new phyla and little studied lineages.</title>
        <authorList>
            <person name="Hug L.A."/>
            <person name="Thomas B.C."/>
            <person name="Sharon I."/>
            <person name="Brown C.T."/>
            <person name="Sharma R."/>
            <person name="Hettich R.L."/>
            <person name="Wilkins M.J."/>
            <person name="Williams K.H."/>
            <person name="Singh A."/>
            <person name="Banfield J.F."/>
        </authorList>
    </citation>
    <scope>NUCLEOTIDE SEQUENCE [LARGE SCALE GENOMIC DNA]</scope>
    <source>
        <strain evidence="3">CSP1-7</strain>
    </source>
</reference>
<dbReference type="PANTHER" id="PTHR14969">
    <property type="entry name" value="SPHINGOSINE-1-PHOSPHATE PHOSPHOHYDROLASE"/>
    <property type="match status" value="1"/>
</dbReference>
<evidence type="ECO:0000313" key="3">
    <source>
        <dbReference type="EMBL" id="KRT67634.1"/>
    </source>
</evidence>
<dbReference type="SUPFAM" id="SSF48317">
    <property type="entry name" value="Acid phosphatase/Vanadium-dependent haloperoxidase"/>
    <property type="match status" value="1"/>
</dbReference>
<protein>
    <submittedName>
        <fullName evidence="3">Phosphoesterase PA-phosphatase related protein</fullName>
    </submittedName>
</protein>
<feature type="transmembrane region" description="Helical" evidence="1">
    <location>
        <begin position="6"/>
        <end position="22"/>
    </location>
</feature>
<dbReference type="Pfam" id="PF01569">
    <property type="entry name" value="PAP2"/>
    <property type="match status" value="1"/>
</dbReference>
<keyword evidence="1" id="KW-0472">Membrane</keyword>
<dbReference type="Proteomes" id="UP000051297">
    <property type="component" value="Unassembled WGS sequence"/>
</dbReference>
<sequence length="148" mass="16223">MAIFLAVYLPYLAFLAVPYLWVRRERHDLVRILVTVVVAFALSEALKTFLSVPRPFVAEGFQPLIEVAQRDFYGSFPSGHTTLLAALGSAVFFTEKIPGTAILFLAVAVGFGRVMVGVHYPVDILGGLLVGVVVAGFFKALHEIFPVW</sequence>
<dbReference type="AlphaFoldDB" id="A0A0T5ZXW1"/>
<keyword evidence="1" id="KW-1133">Transmembrane helix</keyword>
<proteinExistence type="predicted"/>
<dbReference type="STRING" id="1576480.XU08_C0001G0040"/>
<feature type="domain" description="Phosphatidic acid phosphatase type 2/haloperoxidase" evidence="2">
    <location>
        <begin position="29"/>
        <end position="139"/>
    </location>
</feature>
<dbReference type="SMART" id="SM00014">
    <property type="entry name" value="acidPPc"/>
    <property type="match status" value="1"/>
</dbReference>
<name>A0A0T5ZXW1_UNCKA</name>
<organism evidence="3 4">
    <name type="scientific">candidate division WWE3 bacterium CSP1-7</name>
    <dbReference type="NCBI Taxonomy" id="1576480"/>
    <lineage>
        <taxon>Bacteria</taxon>
        <taxon>Katanobacteria</taxon>
    </lineage>
</organism>
<dbReference type="Gene3D" id="1.20.144.10">
    <property type="entry name" value="Phosphatidic acid phosphatase type 2/haloperoxidase"/>
    <property type="match status" value="1"/>
</dbReference>
<dbReference type="InterPro" id="IPR036938">
    <property type="entry name" value="PAP2/HPO_sf"/>
</dbReference>
<dbReference type="EMBL" id="LDXK01000001">
    <property type="protein sequence ID" value="KRT67634.1"/>
    <property type="molecule type" value="Genomic_DNA"/>
</dbReference>
<gene>
    <name evidence="3" type="ORF">XU08_C0001G0040</name>
</gene>
<dbReference type="PANTHER" id="PTHR14969:SF13">
    <property type="entry name" value="AT30094P"/>
    <property type="match status" value="1"/>
</dbReference>
<evidence type="ECO:0000313" key="4">
    <source>
        <dbReference type="Proteomes" id="UP000051297"/>
    </source>
</evidence>
<dbReference type="InterPro" id="IPR000326">
    <property type="entry name" value="PAP2/HPO"/>
</dbReference>
<feature type="transmembrane region" description="Helical" evidence="1">
    <location>
        <begin position="124"/>
        <end position="141"/>
    </location>
</feature>
<evidence type="ECO:0000256" key="1">
    <source>
        <dbReference type="SAM" id="Phobius"/>
    </source>
</evidence>